<dbReference type="KEGG" id="crq:GCK72_016110"/>
<dbReference type="PANTHER" id="PTHR18898">
    <property type="entry name" value="NUCLEOPROTEIN TPR-RELATED"/>
    <property type="match status" value="1"/>
</dbReference>
<feature type="transmembrane region" description="Helical" evidence="2">
    <location>
        <begin position="46"/>
        <end position="65"/>
    </location>
</feature>
<evidence type="ECO:0000313" key="3">
    <source>
        <dbReference type="EMBL" id="KAF1759643.1"/>
    </source>
</evidence>
<feature type="region of interest" description="Disordered" evidence="1">
    <location>
        <begin position="326"/>
        <end position="403"/>
    </location>
</feature>
<feature type="compositionally biased region" description="Low complexity" evidence="1">
    <location>
        <begin position="867"/>
        <end position="878"/>
    </location>
</feature>
<feature type="compositionally biased region" description="Basic and acidic residues" evidence="1">
    <location>
        <begin position="167"/>
        <end position="190"/>
    </location>
</feature>
<feature type="compositionally biased region" description="Low complexity" evidence="1">
    <location>
        <begin position="850"/>
        <end position="859"/>
    </location>
</feature>
<proteinExistence type="predicted"/>
<feature type="region of interest" description="Disordered" evidence="1">
    <location>
        <begin position="163"/>
        <end position="190"/>
    </location>
</feature>
<feature type="compositionally biased region" description="Low complexity" evidence="1">
    <location>
        <begin position="733"/>
        <end position="755"/>
    </location>
</feature>
<sequence>MYCFATDRVNTKYGNVRTPLEIVELLVGSVLSKVLLWLFGGRVKMWLFAISAFVTISIGFVDFMLDLEALTLGANQHETQRAASNQGLRRTEEHFQLKELPASNNPPGPSASADQQLDYFPLPPADELPHLQFTRREETVVNENADQDQIEQPRCHIYVTMTEESENTPKIEPEVEKTEETEKVETESVKEEVKDWVPEIYRSHGGDPRSVNLNFAVLLSHISTDLITDSYEQFDETIRTMLKMGHNLNSDNIVKVIRIPMLEDGAPNKNSALRALICFSDKIQQCRCLARKAKFEEDQQKVEAIESLPESFLFISEEDRQILENGVHEQHEEEEENDDVGEEVDEMMEEEEGHDEHEEDDEEEDVKKEEEKKETKETENKKSSGDVKSQKPEEPKKKVYEDDDEKASFEMQWEGAPEFQWRLCDGARDEKKLIIENVMWADLQDVFIYRTIQKATLCETSFPTRYSNEGQRPVYGKLTLIFPGFVAIMDEALKHLIYFRSGDNRRIKVFLPQTTVSLKRKEEFEGKLGRLIKPTQRMMELVIKILPDGYVPTLDDACQWFPDQSVIGCELVQDEMGKPCAIVRFETAQEAVAAHASKSFVFIGLKGEEVKKEETNDDKDDSVVEEKRHRCNVFMRGVEAHFGSYLTFYDQRKKAQEQSRQNRQKRGGPGPSSTAAQKRPAGSTIRGPVQKKRAISPKRAGGAPRDSTGGTPRGGNASRSAPRGGSGGGGGARRPSSPVRSSRQTPRGSVSRGGQSTRGGTGSTPRGASRGGSGGGRGGRTGDRGMSRSAPRSSNSNYRSDSFSSSSQRQQPRTDAFSGYGYAHFDSRYGASGSSNDRPAVDPFGRPMYSAFSNTSSSSFHRDDSSSRGFSSSSSSFE</sequence>
<protein>
    <submittedName>
        <fullName evidence="3">Uncharacterized protein</fullName>
    </submittedName>
</protein>
<keyword evidence="2" id="KW-0812">Transmembrane</keyword>
<feature type="compositionally biased region" description="Gly residues" evidence="1">
    <location>
        <begin position="769"/>
        <end position="779"/>
    </location>
</feature>
<evidence type="ECO:0000256" key="1">
    <source>
        <dbReference type="SAM" id="MobiDB-lite"/>
    </source>
</evidence>
<dbReference type="GO" id="GO:0005643">
    <property type="term" value="C:nuclear pore"/>
    <property type="evidence" value="ECO:0007669"/>
    <property type="project" value="TreeGrafter"/>
</dbReference>
<reference evidence="3 4" key="1">
    <citation type="submission" date="2019-12" db="EMBL/GenBank/DDBJ databases">
        <title>Chromosome-level assembly of the Caenorhabditis remanei genome.</title>
        <authorList>
            <person name="Teterina A.A."/>
            <person name="Willis J.H."/>
            <person name="Phillips P.C."/>
        </authorList>
    </citation>
    <scope>NUCLEOTIDE SEQUENCE [LARGE SCALE GENOMIC DNA]</scope>
    <source>
        <strain evidence="3 4">PX506</strain>
        <tissue evidence="3">Whole organism</tissue>
    </source>
</reference>
<dbReference type="EMBL" id="WUAV01000004">
    <property type="protein sequence ID" value="KAF1759643.1"/>
    <property type="molecule type" value="Genomic_DNA"/>
</dbReference>
<dbReference type="RefSeq" id="XP_053586101.1">
    <property type="nucleotide sequence ID" value="XM_053731329.1"/>
</dbReference>
<accession>A0A6A5GZ14</accession>
<dbReference type="GO" id="GO:0006406">
    <property type="term" value="P:mRNA export from nucleus"/>
    <property type="evidence" value="ECO:0007669"/>
    <property type="project" value="TreeGrafter"/>
</dbReference>
<dbReference type="GeneID" id="9805837"/>
<feature type="compositionally biased region" description="Low complexity" evidence="1">
    <location>
        <begin position="787"/>
        <end position="811"/>
    </location>
</feature>
<feature type="compositionally biased region" description="Acidic residues" evidence="1">
    <location>
        <begin position="332"/>
        <end position="364"/>
    </location>
</feature>
<dbReference type="Proteomes" id="UP000483820">
    <property type="component" value="Chromosome IV"/>
</dbReference>
<dbReference type="PANTHER" id="PTHR18898:SF2">
    <property type="entry name" value="NUCLEOPROTEIN TPR"/>
    <property type="match status" value="1"/>
</dbReference>
<dbReference type="CTD" id="9805837"/>
<keyword evidence="2" id="KW-1133">Transmembrane helix</keyword>
<feature type="compositionally biased region" description="Low complexity" evidence="1">
    <location>
        <begin position="714"/>
        <end position="723"/>
    </location>
</feature>
<gene>
    <name evidence="3" type="ORF">GCK72_016110</name>
</gene>
<organism evidence="3 4">
    <name type="scientific">Caenorhabditis remanei</name>
    <name type="common">Caenorhabditis vulgaris</name>
    <dbReference type="NCBI Taxonomy" id="31234"/>
    <lineage>
        <taxon>Eukaryota</taxon>
        <taxon>Metazoa</taxon>
        <taxon>Ecdysozoa</taxon>
        <taxon>Nematoda</taxon>
        <taxon>Chromadorea</taxon>
        <taxon>Rhabditida</taxon>
        <taxon>Rhabditina</taxon>
        <taxon>Rhabditomorpha</taxon>
        <taxon>Rhabditoidea</taxon>
        <taxon>Rhabditidae</taxon>
        <taxon>Peloderinae</taxon>
        <taxon>Caenorhabditis</taxon>
    </lineage>
</organism>
<feature type="region of interest" description="Disordered" evidence="1">
    <location>
        <begin position="652"/>
        <end position="878"/>
    </location>
</feature>
<evidence type="ECO:0000313" key="4">
    <source>
        <dbReference type="Proteomes" id="UP000483820"/>
    </source>
</evidence>
<comment type="caution">
    <text evidence="3">The sequence shown here is derived from an EMBL/GenBank/DDBJ whole genome shotgun (WGS) entry which is preliminary data.</text>
</comment>
<feature type="compositionally biased region" description="Basic and acidic residues" evidence="1">
    <location>
        <begin position="365"/>
        <end position="400"/>
    </location>
</feature>
<keyword evidence="2" id="KW-0472">Membrane</keyword>
<dbReference type="AlphaFoldDB" id="A0A6A5GZ14"/>
<dbReference type="GO" id="GO:0017056">
    <property type="term" value="F:structural constituent of nuclear pore"/>
    <property type="evidence" value="ECO:0007669"/>
    <property type="project" value="TreeGrafter"/>
</dbReference>
<evidence type="ECO:0000256" key="2">
    <source>
        <dbReference type="SAM" id="Phobius"/>
    </source>
</evidence>
<name>A0A6A5GZ14_CAERE</name>
<feature type="transmembrane region" description="Helical" evidence="2">
    <location>
        <begin position="20"/>
        <end position="39"/>
    </location>
</feature>